<feature type="transmembrane region" description="Helical" evidence="8">
    <location>
        <begin position="7"/>
        <end position="30"/>
    </location>
</feature>
<feature type="transmembrane region" description="Helical" evidence="8">
    <location>
        <begin position="365"/>
        <end position="386"/>
    </location>
</feature>
<feature type="transmembrane region" description="Helical" evidence="8">
    <location>
        <begin position="156"/>
        <end position="177"/>
    </location>
</feature>
<dbReference type="InterPro" id="IPR038731">
    <property type="entry name" value="RgtA/B/C-like"/>
</dbReference>
<evidence type="ECO:0000313" key="10">
    <source>
        <dbReference type="EMBL" id="NOE20665.1"/>
    </source>
</evidence>
<evidence type="ECO:0000256" key="6">
    <source>
        <dbReference type="ARBA" id="ARBA00022989"/>
    </source>
</evidence>
<sequence length="573" mass="62196">MGRLSFGALAGVTGAILGLLLPVGLFTWVLRGTDPAADPAFTQGVWLFKAGLIIIGAYLLLLRLLPIGRPLSPQRPEVSPASPVQTLIFGLLLICAAALRFYRLDTGIWYDEILTSVNYMPLTIGQIVSTYHDANNHVLFSVLARLSLSVFGDSVWALRLPAVGFGIAGIAAIYFFARRVGPTREALFAAALMAFSYHHIWFSQNARGYTALLFFALLSSTWFLDAMRQGSPRKWGLYCLAVVLGAYAHPTMGLMVLAHFAIWSAAWVQQNKQCKRYRWNGLFCGFIPVGLFTFQVYALVLPSMVGGALLNSGLKGEDNEWTNPFWALAELFSSLQIGLASAGVVIAAGLVFAIGVISFARTRPAVVALFLIPVGVGFIAMTNIGYTLFPRFFFFTFGFAILIVIRGAFVAGQLTAHLARLPAAATKWLPGLICAGIVAVSLLSLRHVYLPKQDFNGAINLIESDLQPGDTVLAVGIAGFPFNAYYDKGWDVIETTDDLDRLASQSGRTWLVYTMPVHARTTYPGILERIKKEYATVARFRGSLGGGDVVVNLADPTKAQATGKSTSTVKDND</sequence>
<feature type="domain" description="Glycosyltransferase RgtA/B/C/D-like" evidence="9">
    <location>
        <begin position="140"/>
        <end position="271"/>
    </location>
</feature>
<feature type="transmembrane region" description="Helical" evidence="8">
    <location>
        <begin position="286"/>
        <end position="310"/>
    </location>
</feature>
<comment type="caution">
    <text evidence="10">The sequence shown here is derived from an EMBL/GenBank/DDBJ whole genome shotgun (WGS) entry which is preliminary data.</text>
</comment>
<protein>
    <recommendedName>
        <fullName evidence="9">Glycosyltransferase RgtA/B/C/D-like domain-containing protein</fullName>
    </recommendedName>
</protein>
<keyword evidence="4" id="KW-0808">Transferase</keyword>
<evidence type="ECO:0000256" key="4">
    <source>
        <dbReference type="ARBA" id="ARBA00022679"/>
    </source>
</evidence>
<feature type="transmembrane region" description="Helical" evidence="8">
    <location>
        <begin position="45"/>
        <end position="65"/>
    </location>
</feature>
<evidence type="ECO:0000259" key="9">
    <source>
        <dbReference type="Pfam" id="PF13231"/>
    </source>
</evidence>
<name>A0AA91BQ51_9RHOB</name>
<dbReference type="PANTHER" id="PTHR33908:SF11">
    <property type="entry name" value="MEMBRANE PROTEIN"/>
    <property type="match status" value="1"/>
</dbReference>
<dbReference type="AlphaFoldDB" id="A0AA91BQ51"/>
<dbReference type="RefSeq" id="WP_171331788.1">
    <property type="nucleotide sequence ID" value="NZ_WVRA01000012.1"/>
</dbReference>
<feature type="transmembrane region" description="Helical" evidence="8">
    <location>
        <begin position="331"/>
        <end position="359"/>
    </location>
</feature>
<organism evidence="10 11">
    <name type="scientific">Ruegeria atlantica</name>
    <dbReference type="NCBI Taxonomy" id="81569"/>
    <lineage>
        <taxon>Bacteria</taxon>
        <taxon>Pseudomonadati</taxon>
        <taxon>Pseudomonadota</taxon>
        <taxon>Alphaproteobacteria</taxon>
        <taxon>Rhodobacterales</taxon>
        <taxon>Roseobacteraceae</taxon>
        <taxon>Ruegeria</taxon>
    </lineage>
</organism>
<keyword evidence="2" id="KW-1003">Cell membrane</keyword>
<dbReference type="Proteomes" id="UP000597886">
    <property type="component" value="Unassembled WGS sequence"/>
</dbReference>
<keyword evidence="5 8" id="KW-0812">Transmembrane</keyword>
<dbReference type="GO" id="GO:0005886">
    <property type="term" value="C:plasma membrane"/>
    <property type="evidence" value="ECO:0007669"/>
    <property type="project" value="UniProtKB-SubCell"/>
</dbReference>
<feature type="transmembrane region" description="Helical" evidence="8">
    <location>
        <begin position="86"/>
        <end position="102"/>
    </location>
</feature>
<keyword evidence="6 8" id="KW-1133">Transmembrane helix</keyword>
<dbReference type="Pfam" id="PF13231">
    <property type="entry name" value="PMT_2"/>
    <property type="match status" value="1"/>
</dbReference>
<keyword evidence="7 8" id="KW-0472">Membrane</keyword>
<reference evidence="10" key="1">
    <citation type="submission" date="2019-12" db="EMBL/GenBank/DDBJ databases">
        <title>Ruegeria JWLKs population differentiation of coral mucus and skeleton niches.</title>
        <authorList>
            <person name="Luo D."/>
        </authorList>
    </citation>
    <scope>NUCLEOTIDE SEQUENCE</scope>
    <source>
        <strain evidence="10">HKCCD6181</strain>
    </source>
</reference>
<evidence type="ECO:0000256" key="5">
    <source>
        <dbReference type="ARBA" id="ARBA00022692"/>
    </source>
</evidence>
<dbReference type="GO" id="GO:0009103">
    <property type="term" value="P:lipopolysaccharide biosynthetic process"/>
    <property type="evidence" value="ECO:0007669"/>
    <property type="project" value="UniProtKB-ARBA"/>
</dbReference>
<dbReference type="InterPro" id="IPR050297">
    <property type="entry name" value="LipidA_mod_glycosyltrf_83"/>
</dbReference>
<evidence type="ECO:0000256" key="2">
    <source>
        <dbReference type="ARBA" id="ARBA00022475"/>
    </source>
</evidence>
<feature type="transmembrane region" description="Helical" evidence="8">
    <location>
        <begin position="208"/>
        <end position="225"/>
    </location>
</feature>
<evidence type="ECO:0000256" key="8">
    <source>
        <dbReference type="SAM" id="Phobius"/>
    </source>
</evidence>
<feature type="transmembrane region" description="Helical" evidence="8">
    <location>
        <begin position="237"/>
        <end position="266"/>
    </location>
</feature>
<gene>
    <name evidence="10" type="ORF">GS634_21255</name>
</gene>
<comment type="subcellular location">
    <subcellularLocation>
        <location evidence="1">Cell membrane</location>
        <topology evidence="1">Multi-pass membrane protein</topology>
    </subcellularLocation>
</comment>
<evidence type="ECO:0000313" key="11">
    <source>
        <dbReference type="Proteomes" id="UP000597886"/>
    </source>
</evidence>
<dbReference type="EMBL" id="WVRA01000012">
    <property type="protein sequence ID" value="NOE20665.1"/>
    <property type="molecule type" value="Genomic_DNA"/>
</dbReference>
<feature type="transmembrane region" description="Helical" evidence="8">
    <location>
        <begin position="428"/>
        <end position="445"/>
    </location>
</feature>
<dbReference type="PANTHER" id="PTHR33908">
    <property type="entry name" value="MANNOSYLTRANSFERASE YKCB-RELATED"/>
    <property type="match status" value="1"/>
</dbReference>
<accession>A0AA91BQ51</accession>
<feature type="transmembrane region" description="Helical" evidence="8">
    <location>
        <begin position="393"/>
        <end position="416"/>
    </location>
</feature>
<evidence type="ECO:0000256" key="1">
    <source>
        <dbReference type="ARBA" id="ARBA00004651"/>
    </source>
</evidence>
<dbReference type="GO" id="GO:0016763">
    <property type="term" value="F:pentosyltransferase activity"/>
    <property type="evidence" value="ECO:0007669"/>
    <property type="project" value="TreeGrafter"/>
</dbReference>
<evidence type="ECO:0000256" key="3">
    <source>
        <dbReference type="ARBA" id="ARBA00022676"/>
    </source>
</evidence>
<proteinExistence type="predicted"/>
<evidence type="ECO:0000256" key="7">
    <source>
        <dbReference type="ARBA" id="ARBA00023136"/>
    </source>
</evidence>
<keyword evidence="3" id="KW-0328">Glycosyltransferase</keyword>